<feature type="compositionally biased region" description="Basic and acidic residues" evidence="1">
    <location>
        <begin position="192"/>
        <end position="205"/>
    </location>
</feature>
<dbReference type="PANTHER" id="PTHR33318:SF22">
    <property type="entry name" value="SUPPRESSOR PROTEIN SRP40-LIKE ISOFORM X1"/>
    <property type="match status" value="1"/>
</dbReference>
<evidence type="ECO:0000256" key="1">
    <source>
        <dbReference type="SAM" id="MobiDB-lite"/>
    </source>
</evidence>
<evidence type="ECO:0000313" key="2">
    <source>
        <dbReference type="EMBL" id="KAK4282931.1"/>
    </source>
</evidence>
<feature type="region of interest" description="Disordered" evidence="1">
    <location>
        <begin position="513"/>
        <end position="566"/>
    </location>
</feature>
<keyword evidence="3" id="KW-1185">Reference proteome</keyword>
<evidence type="ECO:0000313" key="3">
    <source>
        <dbReference type="Proteomes" id="UP001293593"/>
    </source>
</evidence>
<feature type="compositionally biased region" description="Basic and acidic residues" evidence="1">
    <location>
        <begin position="439"/>
        <end position="450"/>
    </location>
</feature>
<feature type="compositionally biased region" description="Polar residues" evidence="1">
    <location>
        <begin position="178"/>
        <end position="191"/>
    </location>
</feature>
<dbReference type="EMBL" id="JAWXYG010000002">
    <property type="protein sequence ID" value="KAK4282931.1"/>
    <property type="molecule type" value="Genomic_DNA"/>
</dbReference>
<feature type="compositionally biased region" description="Low complexity" evidence="1">
    <location>
        <begin position="139"/>
        <end position="153"/>
    </location>
</feature>
<feature type="region of interest" description="Disordered" evidence="1">
    <location>
        <begin position="408"/>
        <end position="497"/>
    </location>
</feature>
<feature type="compositionally biased region" description="Acidic residues" evidence="1">
    <location>
        <begin position="125"/>
        <end position="134"/>
    </location>
</feature>
<feature type="region of interest" description="Disordered" evidence="1">
    <location>
        <begin position="242"/>
        <end position="291"/>
    </location>
</feature>
<dbReference type="InterPro" id="IPR039300">
    <property type="entry name" value="JASON"/>
</dbReference>
<feature type="compositionally biased region" description="Basic and acidic residues" evidence="1">
    <location>
        <begin position="412"/>
        <end position="427"/>
    </location>
</feature>
<organism evidence="2 3">
    <name type="scientific">Acacia crassicarpa</name>
    <name type="common">northern wattle</name>
    <dbReference type="NCBI Taxonomy" id="499986"/>
    <lineage>
        <taxon>Eukaryota</taxon>
        <taxon>Viridiplantae</taxon>
        <taxon>Streptophyta</taxon>
        <taxon>Embryophyta</taxon>
        <taxon>Tracheophyta</taxon>
        <taxon>Spermatophyta</taxon>
        <taxon>Magnoliopsida</taxon>
        <taxon>eudicotyledons</taxon>
        <taxon>Gunneridae</taxon>
        <taxon>Pentapetalae</taxon>
        <taxon>rosids</taxon>
        <taxon>fabids</taxon>
        <taxon>Fabales</taxon>
        <taxon>Fabaceae</taxon>
        <taxon>Caesalpinioideae</taxon>
        <taxon>mimosoid clade</taxon>
        <taxon>Acacieae</taxon>
        <taxon>Acacia</taxon>
    </lineage>
</organism>
<feature type="compositionally biased region" description="Polar residues" evidence="1">
    <location>
        <begin position="244"/>
        <end position="257"/>
    </location>
</feature>
<proteinExistence type="predicted"/>
<feature type="compositionally biased region" description="Polar residues" evidence="1">
    <location>
        <begin position="460"/>
        <end position="493"/>
    </location>
</feature>
<protein>
    <submittedName>
        <fullName evidence="2">Uncharacterized protein</fullName>
    </submittedName>
</protein>
<dbReference type="Proteomes" id="UP001293593">
    <property type="component" value="Unassembled WGS sequence"/>
</dbReference>
<sequence>MMGCFLPCFGASKRRKHLPSPHLTPSPHHTHAADEDVKLQPAEHQILQEPVTHTQSIIKLEKQSFERGIKKITHDLNANANEELSAKEVKKLEENTTEPEKTESEVSPHINCGPKITADSLKDEKEDEHEEEDEVNRKSLPAESSESLFSLSVDSRKHVSAAEEAKYEVDSPMPPGDATSNTNEGSGSFGSSHDRVQEKPVKAEENLPQGMPVKVKDSSDMFIIKLEGTSKWNAKRKVNFDLKVNTNEEPSAQQIIRDSNKSKQDQDETPQASECPSPVASGKSSHFSRYRYQDCSDEECEDFDLDENDKFVNDDDDDDADNEERGEGGGAVNRTWIQEESSESLFSLSTDSRKQVSGAEKAENEVNSSMPVRGTEPFLGSSGRIQSVSSVLNPIENIIQGRVEKATAMQPRKYEKDITSSEKDITGKSKSGKSGLKVSNDKERHNKFDDENQEEIGVDTSLSSWLVTTPDSKNGTNSVGACTPISKRSSVSPLSHEDRPILGALTVEELRKFSASSKPSRRPKSRSPDETPIIGTVGSYWSYTGQTINSESPRSWGRIQKQRGTR</sequence>
<accession>A0AAE1N6H3</accession>
<feature type="compositionally biased region" description="Basic and acidic residues" evidence="1">
    <location>
        <begin position="154"/>
        <end position="169"/>
    </location>
</feature>
<dbReference type="AlphaFoldDB" id="A0AAE1N6H3"/>
<name>A0AAE1N6H3_9FABA</name>
<feature type="compositionally biased region" description="Polar residues" evidence="1">
    <location>
        <begin position="539"/>
        <end position="553"/>
    </location>
</feature>
<comment type="caution">
    <text evidence="2">The sequence shown here is derived from an EMBL/GenBank/DDBJ whole genome shotgun (WGS) entry which is preliminary data.</text>
</comment>
<feature type="compositionally biased region" description="Acidic residues" evidence="1">
    <location>
        <begin position="314"/>
        <end position="324"/>
    </location>
</feature>
<gene>
    <name evidence="2" type="ORF">QN277_014245</name>
</gene>
<feature type="region of interest" description="Disordered" evidence="1">
    <location>
        <begin position="306"/>
        <end position="381"/>
    </location>
</feature>
<dbReference type="GO" id="GO:0007142">
    <property type="term" value="P:male meiosis II"/>
    <property type="evidence" value="ECO:0007669"/>
    <property type="project" value="InterPro"/>
</dbReference>
<dbReference type="PANTHER" id="PTHR33318">
    <property type="entry name" value="ASPARTYL/GLUTAMYL-TRNA(ASN/GLN) AMIDOTRANSFERASE SUBUNIT"/>
    <property type="match status" value="1"/>
</dbReference>
<reference evidence="2" key="1">
    <citation type="submission" date="2023-10" db="EMBL/GenBank/DDBJ databases">
        <title>Chromosome-level genome of the transformable northern wattle, Acacia crassicarpa.</title>
        <authorList>
            <person name="Massaro I."/>
            <person name="Sinha N.R."/>
            <person name="Poethig S."/>
            <person name="Leichty A.R."/>
        </authorList>
    </citation>
    <scope>NUCLEOTIDE SEQUENCE</scope>
    <source>
        <strain evidence="2">Acra3RX</strain>
        <tissue evidence="2">Leaf</tissue>
    </source>
</reference>
<feature type="compositionally biased region" description="Basic and acidic residues" evidence="1">
    <location>
        <begin position="91"/>
        <end position="106"/>
    </location>
</feature>
<feature type="region of interest" description="Disordered" evidence="1">
    <location>
        <begin position="91"/>
        <end position="214"/>
    </location>
</feature>